<dbReference type="Pfam" id="PF03653">
    <property type="entry name" value="UPF0093"/>
    <property type="match status" value="1"/>
</dbReference>
<dbReference type="PIRSF" id="PIRSF004638">
    <property type="entry name" value="UCP004638"/>
    <property type="match status" value="1"/>
</dbReference>
<evidence type="ECO:0000256" key="14">
    <source>
        <dbReference type="HAMAP-Rule" id="MF_02239"/>
    </source>
</evidence>
<gene>
    <name evidence="16" type="primary">hemJ</name>
    <name evidence="16" type="ORF">GCM10008942_32030</name>
</gene>
<comment type="subunit">
    <text evidence="14">Homodimer.</text>
</comment>
<dbReference type="PANTHER" id="PTHR40255:SF1">
    <property type="entry name" value="PROTOPORPHYRINOGEN IX OXIDASE"/>
    <property type="match status" value="1"/>
</dbReference>
<feature type="binding site" description="axial binding residue" evidence="14">
    <location>
        <position position="91"/>
    </location>
    <ligand>
        <name>heme</name>
        <dbReference type="ChEBI" id="CHEBI:30413"/>
    </ligand>
    <ligandPart>
        <name>Fe</name>
        <dbReference type="ChEBI" id="CHEBI:18248"/>
    </ligandPart>
</feature>
<evidence type="ECO:0000256" key="5">
    <source>
        <dbReference type="ARBA" id="ARBA00022475"/>
    </source>
</evidence>
<keyword evidence="7 14" id="KW-0812">Transmembrane</keyword>
<keyword evidence="12 14" id="KW-0472">Membrane</keyword>
<sequence>MKAWLLEHYLTLKAFHIIAVIAWMSGLFYLPRLFVYHTETRVGAPDYLRFAVMEKKLLAAIMAPAMGLTWIFGLSLAWAGDWWQAGWFHTKLALVLVMTAIHITNIRFAKDFASGRNVRTGRFFRLWNELPTLLMIAIVILVVTKAF</sequence>
<evidence type="ECO:0000256" key="7">
    <source>
        <dbReference type="ARBA" id="ARBA00022692"/>
    </source>
</evidence>
<protein>
    <recommendedName>
        <fullName evidence="4 14">Protoporphyrinogen IX oxidase</fullName>
        <shortName evidence="14">PPO</shortName>
        <ecNumber evidence="14 15">1.3.99.-</ecNumber>
    </recommendedName>
</protein>
<accession>A0ABN1F2K6</accession>
<evidence type="ECO:0000313" key="17">
    <source>
        <dbReference type="Proteomes" id="UP001499951"/>
    </source>
</evidence>
<reference evidence="16 17" key="1">
    <citation type="journal article" date="2019" name="Int. J. Syst. Evol. Microbiol.">
        <title>The Global Catalogue of Microorganisms (GCM) 10K type strain sequencing project: providing services to taxonomists for standard genome sequencing and annotation.</title>
        <authorList>
            <consortium name="The Broad Institute Genomics Platform"/>
            <consortium name="The Broad Institute Genome Sequencing Center for Infectious Disease"/>
            <person name="Wu L."/>
            <person name="Ma J."/>
        </authorList>
    </citation>
    <scope>NUCLEOTIDE SEQUENCE [LARGE SCALE GENOMIC DNA]</scope>
    <source>
        <strain evidence="16 17">JCM 15089</strain>
    </source>
</reference>
<dbReference type="EMBL" id="BAAADD010000009">
    <property type="protein sequence ID" value="GAA0580756.1"/>
    <property type="molecule type" value="Genomic_DNA"/>
</dbReference>
<dbReference type="EC" id="1.3.99.-" evidence="14 15"/>
<keyword evidence="6 14" id="KW-0349">Heme</keyword>
<dbReference type="RefSeq" id="WP_166934891.1">
    <property type="nucleotide sequence ID" value="NZ_BAAADD010000009.1"/>
</dbReference>
<evidence type="ECO:0000256" key="8">
    <source>
        <dbReference type="ARBA" id="ARBA00022723"/>
    </source>
</evidence>
<feature type="binding site" description="axial binding residue" evidence="14">
    <location>
        <position position="16"/>
    </location>
    <ligand>
        <name>heme</name>
        <dbReference type="ChEBI" id="CHEBI:30413"/>
    </ligand>
    <ligandPart>
        <name>Fe</name>
        <dbReference type="ChEBI" id="CHEBI:18248"/>
    </ligandPart>
</feature>
<evidence type="ECO:0000256" key="9">
    <source>
        <dbReference type="ARBA" id="ARBA00022989"/>
    </source>
</evidence>
<evidence type="ECO:0000256" key="1">
    <source>
        <dbReference type="ARBA" id="ARBA00004651"/>
    </source>
</evidence>
<comment type="subcellular location">
    <subcellularLocation>
        <location evidence="1 14">Cell membrane</location>
        <topology evidence="1 14">Multi-pass membrane protein</topology>
    </subcellularLocation>
</comment>
<evidence type="ECO:0000256" key="4">
    <source>
        <dbReference type="ARBA" id="ARBA00017504"/>
    </source>
</evidence>
<keyword evidence="9 14" id="KW-1133">Transmembrane helix</keyword>
<evidence type="ECO:0000256" key="6">
    <source>
        <dbReference type="ARBA" id="ARBA00022617"/>
    </source>
</evidence>
<comment type="similarity">
    <text evidence="3 14 15">Belongs to the HemJ family.</text>
</comment>
<comment type="cofactor">
    <cofactor evidence="14 15">
        <name>heme b</name>
        <dbReference type="ChEBI" id="CHEBI:60344"/>
    </cofactor>
    <text evidence="14 15">Binds 1 heme b (iron(II)-protoporphyrin IX) group per subunit.</text>
</comment>
<keyword evidence="10 14" id="KW-0560">Oxidoreductase</keyword>
<keyword evidence="11 14" id="KW-0408">Iron</keyword>
<comment type="caution">
    <text evidence="16">The sequence shown here is derived from an EMBL/GenBank/DDBJ whole genome shotgun (WGS) entry which is preliminary data.</text>
</comment>
<keyword evidence="8 14" id="KW-0479">Metal-binding</keyword>
<feature type="transmembrane region" description="Helical" evidence="14">
    <location>
        <begin position="126"/>
        <end position="144"/>
    </location>
</feature>
<feature type="transmembrane region" description="Helical" evidence="14">
    <location>
        <begin position="57"/>
        <end position="79"/>
    </location>
</feature>
<evidence type="ECO:0000256" key="13">
    <source>
        <dbReference type="ARBA" id="ARBA00048390"/>
    </source>
</evidence>
<keyword evidence="5 14" id="KW-1003">Cell membrane</keyword>
<keyword evidence="17" id="KW-1185">Reference proteome</keyword>
<feature type="transmembrane region" description="Helical" evidence="14">
    <location>
        <begin position="85"/>
        <end position="105"/>
    </location>
</feature>
<organism evidence="16 17">
    <name type="scientific">Rhizomicrobium electricum</name>
    <dbReference type="NCBI Taxonomy" id="480070"/>
    <lineage>
        <taxon>Bacteria</taxon>
        <taxon>Pseudomonadati</taxon>
        <taxon>Pseudomonadota</taxon>
        <taxon>Alphaproteobacteria</taxon>
        <taxon>Micropepsales</taxon>
        <taxon>Micropepsaceae</taxon>
        <taxon>Rhizomicrobium</taxon>
    </lineage>
</organism>
<evidence type="ECO:0000256" key="12">
    <source>
        <dbReference type="ARBA" id="ARBA00023136"/>
    </source>
</evidence>
<evidence type="ECO:0000256" key="15">
    <source>
        <dbReference type="PIRNR" id="PIRNR004638"/>
    </source>
</evidence>
<evidence type="ECO:0000256" key="2">
    <source>
        <dbReference type="ARBA" id="ARBA00005073"/>
    </source>
</evidence>
<dbReference type="NCBIfam" id="TIGR00701">
    <property type="entry name" value="protoporphyrinogen oxidase HemJ"/>
    <property type="match status" value="1"/>
</dbReference>
<dbReference type="HAMAP" id="MF_02239">
    <property type="entry name" value="HemJ"/>
    <property type="match status" value="1"/>
</dbReference>
<dbReference type="InterPro" id="IPR005265">
    <property type="entry name" value="HemJ-like"/>
</dbReference>
<comment type="pathway">
    <text evidence="2 14 15">Porphyrin-containing compound metabolism; protoporphyrin-IX biosynthesis; protoporphyrin-IX from protoporphyrinogen-IX: step 1/1.</text>
</comment>
<evidence type="ECO:0000256" key="11">
    <source>
        <dbReference type="ARBA" id="ARBA00023004"/>
    </source>
</evidence>
<proteinExistence type="inferred from homology"/>
<name>A0ABN1F2K6_9PROT</name>
<dbReference type="Proteomes" id="UP001499951">
    <property type="component" value="Unassembled WGS sequence"/>
</dbReference>
<comment type="function">
    <text evidence="14 15">Catalyzes the oxidation of protoporphyrinogen IX to protoporphyrin IX.</text>
</comment>
<dbReference type="PANTHER" id="PTHR40255">
    <property type="entry name" value="UPF0093 MEMBRANE PROTEIN SLR1790"/>
    <property type="match status" value="1"/>
</dbReference>
<comment type="catalytic activity">
    <reaction evidence="13 14 15">
        <text>protoporphyrinogen IX + 3 A = protoporphyrin IX + 3 AH2</text>
        <dbReference type="Rhea" id="RHEA:62000"/>
        <dbReference type="ChEBI" id="CHEBI:13193"/>
        <dbReference type="ChEBI" id="CHEBI:17499"/>
        <dbReference type="ChEBI" id="CHEBI:57306"/>
        <dbReference type="ChEBI" id="CHEBI:57307"/>
    </reaction>
</comment>
<evidence type="ECO:0000313" key="16">
    <source>
        <dbReference type="EMBL" id="GAA0580756.1"/>
    </source>
</evidence>
<evidence type="ECO:0000256" key="10">
    <source>
        <dbReference type="ARBA" id="ARBA00023002"/>
    </source>
</evidence>
<feature type="transmembrane region" description="Helical" evidence="14">
    <location>
        <begin position="14"/>
        <end position="36"/>
    </location>
</feature>
<evidence type="ECO:0000256" key="3">
    <source>
        <dbReference type="ARBA" id="ARBA00006501"/>
    </source>
</evidence>